<accession>A0A1A6GKA7</accession>
<keyword evidence="2" id="KW-1185">Reference proteome</keyword>
<reference evidence="1 2" key="1">
    <citation type="submission" date="2016-06" db="EMBL/GenBank/DDBJ databases">
        <title>The Draft Genome Sequence and Annotation of the Desert Woodrat Neotoma lepida.</title>
        <authorList>
            <person name="Campbell M."/>
            <person name="Oakeson K.F."/>
            <person name="Yandell M."/>
            <person name="Halpert J.R."/>
            <person name="Dearing D."/>
        </authorList>
    </citation>
    <scope>NUCLEOTIDE SEQUENCE [LARGE SCALE GENOMIC DNA]</scope>
    <source>
        <strain evidence="1">417</strain>
        <tissue evidence="1">Liver</tissue>
    </source>
</reference>
<dbReference type="OrthoDB" id="9870685at2759"/>
<dbReference type="AlphaFoldDB" id="A0A1A6GKA7"/>
<dbReference type="Proteomes" id="UP000092124">
    <property type="component" value="Unassembled WGS sequence"/>
</dbReference>
<dbReference type="InterPro" id="IPR027854">
    <property type="entry name" value="STMP1"/>
</dbReference>
<dbReference type="Pfam" id="PF15054">
    <property type="entry name" value="DUF4535"/>
    <property type="match status" value="1"/>
</dbReference>
<evidence type="ECO:0000313" key="2">
    <source>
        <dbReference type="Proteomes" id="UP000092124"/>
    </source>
</evidence>
<proteinExistence type="predicted"/>
<name>A0A1A6GKA7_NEOLE</name>
<gene>
    <name evidence="1" type="ORF">A6R68_04795</name>
</gene>
<organism evidence="1 2">
    <name type="scientific">Neotoma lepida</name>
    <name type="common">Desert woodrat</name>
    <dbReference type="NCBI Taxonomy" id="56216"/>
    <lineage>
        <taxon>Eukaryota</taxon>
        <taxon>Metazoa</taxon>
        <taxon>Chordata</taxon>
        <taxon>Craniata</taxon>
        <taxon>Vertebrata</taxon>
        <taxon>Euteleostomi</taxon>
        <taxon>Mammalia</taxon>
        <taxon>Eutheria</taxon>
        <taxon>Euarchontoglires</taxon>
        <taxon>Glires</taxon>
        <taxon>Rodentia</taxon>
        <taxon>Myomorpha</taxon>
        <taxon>Muroidea</taxon>
        <taxon>Cricetidae</taxon>
        <taxon>Neotominae</taxon>
        <taxon>Neotoma</taxon>
    </lineage>
</organism>
<comment type="caution">
    <text evidence="1">The sequence shown here is derived from an EMBL/GenBank/DDBJ whole genome shotgun (WGS) entry which is preliminary data.</text>
</comment>
<dbReference type="EMBL" id="LZPO01087201">
    <property type="protein sequence ID" value="OBS66651.1"/>
    <property type="molecule type" value="Genomic_DNA"/>
</dbReference>
<protein>
    <submittedName>
        <fullName evidence="1">Uncharacterized protein</fullName>
    </submittedName>
</protein>
<evidence type="ECO:0000313" key="1">
    <source>
        <dbReference type="EMBL" id="OBS66651.1"/>
    </source>
</evidence>
<sequence>MADDKDSLPKLKDLTFLKNQLERLQQRVEDEVNSGVGQDGSLLSSPFLKGFLAGYVVAKLRASAVLGFAVGTCTGIYAAQTYAVPNVEKTLKNYFRSLRKGPD</sequence>